<feature type="transmembrane region" description="Helical" evidence="7">
    <location>
        <begin position="137"/>
        <end position="156"/>
    </location>
</feature>
<feature type="transmembrane region" description="Helical" evidence="7">
    <location>
        <begin position="468"/>
        <end position="486"/>
    </location>
</feature>
<accession>A0ABY7EUW6</accession>
<keyword evidence="3 7" id="KW-0812">Transmembrane</keyword>
<dbReference type="SUPFAM" id="SSF103473">
    <property type="entry name" value="MFS general substrate transporter"/>
    <property type="match status" value="2"/>
</dbReference>
<dbReference type="InterPro" id="IPR010291">
    <property type="entry name" value="Ion_channel_UNC-93"/>
</dbReference>
<keyword evidence="5 7" id="KW-0472">Membrane</keyword>
<sequence length="591" mass="66273">MACSEKEQSESINLVAADNANQSENDGKSKEINCNDYDSLNNLIFLESDADSFYNDGKVDVRYSDEYKTPGNRSNGILSLHGSRRSVYQSDENSNSLSSRLSFQKELRKHRFIVNKGLQEGSRDTETSFKMNSKKSIWRSFISLCTGLMFAFMSFMPLRNIQTSLYPMKQLGNLSLAAMYISFAVGCLFSNWITQNARPKGIILIAVFGHVVYCAANVYPSLYSLLPASCFFGFFHAPLWTTQELMIASYGASYTAISQVHIDKAVHQFQSVFLVFCHAAQVLGNLVESAVLHCGDTDPQPVNMTMYMSRLENDIYEGIEITNISHEVYSPKQLVWMGPFGYKLQPDVGLTSGDKPNFENILKFVFISFAVMGMTIICLFLNKPDIIIHKRKTSLCEKLRNVRRFMTTGTFFSLFPLMLFSGMQQAIYGTLTLGLSMVGYMMMCYGTCQLVVLLLVEKVHNQLKTSVAIFNAFLVSLGLLVWLYIWEPGHDELLKVIAYVGIWGAVDGLWQSQVQNVLLSWSVGRRDAAVTVFRTVQSLGLALVFLLDVYVTLLNMICVCCGVLVVGVILYLLLEVVRSPQISAEPLPFAL</sequence>
<evidence type="ECO:0000256" key="1">
    <source>
        <dbReference type="ARBA" id="ARBA00004141"/>
    </source>
</evidence>
<feature type="transmembrane region" description="Helical" evidence="7">
    <location>
        <begin position="426"/>
        <end position="456"/>
    </location>
</feature>
<feature type="transmembrane region" description="Helical" evidence="7">
    <location>
        <begin position="361"/>
        <end position="381"/>
    </location>
</feature>
<dbReference type="PANTHER" id="PTHR19444">
    <property type="entry name" value="UNC-93 RELATED"/>
    <property type="match status" value="1"/>
</dbReference>
<evidence type="ECO:0000256" key="3">
    <source>
        <dbReference type="ARBA" id="ARBA00022692"/>
    </source>
</evidence>
<evidence type="ECO:0000256" key="2">
    <source>
        <dbReference type="ARBA" id="ARBA00009172"/>
    </source>
</evidence>
<evidence type="ECO:0000313" key="8">
    <source>
        <dbReference type="EMBL" id="WAR13620.1"/>
    </source>
</evidence>
<evidence type="ECO:0000256" key="6">
    <source>
        <dbReference type="SAM" id="MobiDB-lite"/>
    </source>
</evidence>
<feature type="transmembrane region" description="Helical" evidence="7">
    <location>
        <begin position="553"/>
        <end position="574"/>
    </location>
</feature>
<evidence type="ECO:0000256" key="7">
    <source>
        <dbReference type="SAM" id="Phobius"/>
    </source>
</evidence>
<evidence type="ECO:0000313" key="9">
    <source>
        <dbReference type="Proteomes" id="UP001164746"/>
    </source>
</evidence>
<dbReference type="Proteomes" id="UP001164746">
    <property type="component" value="Chromosome 8"/>
</dbReference>
<dbReference type="PANTHER" id="PTHR19444:SF13">
    <property type="entry name" value="PROTEIN UNC-93 HOMOLOG A"/>
    <property type="match status" value="1"/>
</dbReference>
<feature type="region of interest" description="Disordered" evidence="6">
    <location>
        <begin position="1"/>
        <end position="32"/>
    </location>
</feature>
<dbReference type="InterPro" id="IPR051951">
    <property type="entry name" value="UNC-93_regulatory"/>
</dbReference>
<keyword evidence="9" id="KW-1185">Reference proteome</keyword>
<comment type="similarity">
    <text evidence="2">Belongs to the unc-93 family.</text>
</comment>
<feature type="transmembrane region" description="Helical" evidence="7">
    <location>
        <begin position="402"/>
        <end position="420"/>
    </location>
</feature>
<evidence type="ECO:0000256" key="4">
    <source>
        <dbReference type="ARBA" id="ARBA00022989"/>
    </source>
</evidence>
<comment type="subcellular location">
    <subcellularLocation>
        <location evidence="1">Membrane</location>
        <topology evidence="1">Multi-pass membrane protein</topology>
    </subcellularLocation>
</comment>
<proteinExistence type="inferred from homology"/>
<keyword evidence="4 7" id="KW-1133">Transmembrane helix</keyword>
<protein>
    <submittedName>
        <fullName evidence="8">UN93L-like protein</fullName>
    </submittedName>
</protein>
<feature type="transmembrane region" description="Helical" evidence="7">
    <location>
        <begin position="201"/>
        <end position="219"/>
    </location>
</feature>
<dbReference type="EMBL" id="CP111019">
    <property type="protein sequence ID" value="WAR13620.1"/>
    <property type="molecule type" value="Genomic_DNA"/>
</dbReference>
<gene>
    <name evidence="8" type="ORF">MAR_027800</name>
</gene>
<organism evidence="8 9">
    <name type="scientific">Mya arenaria</name>
    <name type="common">Soft-shell clam</name>
    <dbReference type="NCBI Taxonomy" id="6604"/>
    <lineage>
        <taxon>Eukaryota</taxon>
        <taxon>Metazoa</taxon>
        <taxon>Spiralia</taxon>
        <taxon>Lophotrochozoa</taxon>
        <taxon>Mollusca</taxon>
        <taxon>Bivalvia</taxon>
        <taxon>Autobranchia</taxon>
        <taxon>Heteroconchia</taxon>
        <taxon>Euheterodonta</taxon>
        <taxon>Imparidentia</taxon>
        <taxon>Neoheterodontei</taxon>
        <taxon>Myida</taxon>
        <taxon>Myoidea</taxon>
        <taxon>Myidae</taxon>
        <taxon>Mya</taxon>
    </lineage>
</organism>
<dbReference type="Pfam" id="PF05978">
    <property type="entry name" value="UNC-93"/>
    <property type="match status" value="1"/>
</dbReference>
<evidence type="ECO:0000256" key="5">
    <source>
        <dbReference type="ARBA" id="ARBA00023136"/>
    </source>
</evidence>
<name>A0ABY7EUW6_MYAAR</name>
<feature type="transmembrane region" description="Helical" evidence="7">
    <location>
        <begin position="176"/>
        <end position="194"/>
    </location>
</feature>
<dbReference type="InterPro" id="IPR036259">
    <property type="entry name" value="MFS_trans_sf"/>
</dbReference>
<reference evidence="8" key="1">
    <citation type="submission" date="2022-11" db="EMBL/GenBank/DDBJ databases">
        <title>Centuries of genome instability and evolution in soft-shell clam transmissible cancer (bioRxiv).</title>
        <authorList>
            <person name="Hart S.F.M."/>
            <person name="Yonemitsu M.A."/>
            <person name="Giersch R.M."/>
            <person name="Beal B.F."/>
            <person name="Arriagada G."/>
            <person name="Davis B.W."/>
            <person name="Ostrander E.A."/>
            <person name="Goff S.P."/>
            <person name="Metzger M.J."/>
        </authorList>
    </citation>
    <scope>NUCLEOTIDE SEQUENCE</scope>
    <source>
        <strain evidence="8">MELC-2E11</strain>
        <tissue evidence="8">Siphon/mantle</tissue>
    </source>
</reference>
<dbReference type="Gene3D" id="1.20.1250.20">
    <property type="entry name" value="MFS general substrate transporter like domains"/>
    <property type="match status" value="1"/>
</dbReference>